<name>A0ACB9BJ32_CICIN</name>
<gene>
    <name evidence="1" type="ORF">L2E82_32662</name>
</gene>
<reference evidence="2" key="1">
    <citation type="journal article" date="2022" name="Mol. Ecol. Resour.">
        <title>The genomes of chicory, endive, great burdock and yacon provide insights into Asteraceae palaeo-polyploidization history and plant inulin production.</title>
        <authorList>
            <person name="Fan W."/>
            <person name="Wang S."/>
            <person name="Wang H."/>
            <person name="Wang A."/>
            <person name="Jiang F."/>
            <person name="Liu H."/>
            <person name="Zhao H."/>
            <person name="Xu D."/>
            <person name="Zhang Y."/>
        </authorList>
    </citation>
    <scope>NUCLEOTIDE SEQUENCE [LARGE SCALE GENOMIC DNA]</scope>
    <source>
        <strain evidence="2">cv. Punajuju</strain>
    </source>
</reference>
<reference evidence="1 2" key="2">
    <citation type="journal article" date="2022" name="Mol. Ecol. Resour.">
        <title>The genomes of chicory, endive, great burdock and yacon provide insights into Asteraceae paleo-polyploidization history and plant inulin production.</title>
        <authorList>
            <person name="Fan W."/>
            <person name="Wang S."/>
            <person name="Wang H."/>
            <person name="Wang A."/>
            <person name="Jiang F."/>
            <person name="Liu H."/>
            <person name="Zhao H."/>
            <person name="Xu D."/>
            <person name="Zhang Y."/>
        </authorList>
    </citation>
    <scope>NUCLEOTIDE SEQUENCE [LARGE SCALE GENOMIC DNA]</scope>
    <source>
        <strain evidence="2">cv. Punajuju</strain>
        <tissue evidence="1">Leaves</tissue>
    </source>
</reference>
<organism evidence="1 2">
    <name type="scientific">Cichorium intybus</name>
    <name type="common">Chicory</name>
    <dbReference type="NCBI Taxonomy" id="13427"/>
    <lineage>
        <taxon>Eukaryota</taxon>
        <taxon>Viridiplantae</taxon>
        <taxon>Streptophyta</taxon>
        <taxon>Embryophyta</taxon>
        <taxon>Tracheophyta</taxon>
        <taxon>Spermatophyta</taxon>
        <taxon>Magnoliopsida</taxon>
        <taxon>eudicotyledons</taxon>
        <taxon>Gunneridae</taxon>
        <taxon>Pentapetalae</taxon>
        <taxon>asterids</taxon>
        <taxon>campanulids</taxon>
        <taxon>Asterales</taxon>
        <taxon>Asteraceae</taxon>
        <taxon>Cichorioideae</taxon>
        <taxon>Cichorieae</taxon>
        <taxon>Cichoriinae</taxon>
        <taxon>Cichorium</taxon>
    </lineage>
</organism>
<evidence type="ECO:0000313" key="2">
    <source>
        <dbReference type="Proteomes" id="UP001055811"/>
    </source>
</evidence>
<keyword evidence="2" id="KW-1185">Reference proteome</keyword>
<proteinExistence type="predicted"/>
<dbReference type="EMBL" id="CM042014">
    <property type="protein sequence ID" value="KAI3721645.1"/>
    <property type="molecule type" value="Genomic_DNA"/>
</dbReference>
<accession>A0ACB9BJ32</accession>
<protein>
    <submittedName>
        <fullName evidence="1">Uncharacterized protein</fullName>
    </submittedName>
</protein>
<sequence length="79" mass="9196">MRSAVENVLPHRYHIKRILFTYPPPSLPCIFDFVRTENLSKTITDSPDLCPSLDFLLFFQLISTHLWVDFSYGCQGSCR</sequence>
<dbReference type="Proteomes" id="UP001055811">
    <property type="component" value="Linkage Group LG06"/>
</dbReference>
<evidence type="ECO:0000313" key="1">
    <source>
        <dbReference type="EMBL" id="KAI3721645.1"/>
    </source>
</evidence>
<comment type="caution">
    <text evidence="1">The sequence shown here is derived from an EMBL/GenBank/DDBJ whole genome shotgun (WGS) entry which is preliminary data.</text>
</comment>